<protein>
    <submittedName>
        <fullName evidence="1">Uncharacterized protein</fullName>
    </submittedName>
</protein>
<name>A0A7C4D3J0_9CREN</name>
<organism evidence="1">
    <name type="scientific">Ignisphaera aggregans</name>
    <dbReference type="NCBI Taxonomy" id="334771"/>
    <lineage>
        <taxon>Archaea</taxon>
        <taxon>Thermoproteota</taxon>
        <taxon>Thermoprotei</taxon>
        <taxon>Desulfurococcales</taxon>
        <taxon>Desulfurococcaceae</taxon>
        <taxon>Ignisphaera</taxon>
    </lineage>
</organism>
<comment type="caution">
    <text evidence="1">The sequence shown here is derived from an EMBL/GenBank/DDBJ whole genome shotgun (WGS) entry which is preliminary data.</text>
</comment>
<proteinExistence type="predicted"/>
<gene>
    <name evidence="1" type="ORF">ENU31_03920</name>
</gene>
<evidence type="ECO:0000313" key="1">
    <source>
        <dbReference type="EMBL" id="HGM07539.1"/>
    </source>
</evidence>
<sequence length="116" mass="13755">MSQKVFQNEGSLLGEVVMHRIRIKDLEGLRNILEDVKLMEPIYSRFISKPIVRARLEMYEHSGGVKINNEDKRMWVYVSVMNDKSEEYDIALWKILKYASMYPGIEARLKKYIKIE</sequence>
<dbReference type="AlphaFoldDB" id="A0A7C4D3J0"/>
<dbReference type="EMBL" id="DTCA01000116">
    <property type="protein sequence ID" value="HGM07539.1"/>
    <property type="molecule type" value="Genomic_DNA"/>
</dbReference>
<reference evidence="1" key="1">
    <citation type="journal article" date="2020" name="mSystems">
        <title>Genome- and Community-Level Interaction Insights into Carbon Utilization and Element Cycling Functions of Hydrothermarchaeota in Hydrothermal Sediment.</title>
        <authorList>
            <person name="Zhou Z."/>
            <person name="Liu Y."/>
            <person name="Xu W."/>
            <person name="Pan J."/>
            <person name="Luo Z.H."/>
            <person name="Li M."/>
        </authorList>
    </citation>
    <scope>NUCLEOTIDE SEQUENCE [LARGE SCALE GENOMIC DNA]</scope>
    <source>
        <strain evidence="1">SpSt-658</strain>
    </source>
</reference>
<accession>A0A7C4D3J0</accession>